<dbReference type="NCBIfam" id="NF001591">
    <property type="entry name" value="PRK00393.1"/>
    <property type="match status" value="1"/>
</dbReference>
<keyword evidence="4" id="KW-0686">Riboflavin biosynthesis</keyword>
<keyword evidence="6" id="KW-0547">Nucleotide-binding</keyword>
<dbReference type="EC" id="3.5.4.25" evidence="3"/>
<evidence type="ECO:0000256" key="4">
    <source>
        <dbReference type="ARBA" id="ARBA00022619"/>
    </source>
</evidence>
<sequence>MPAQPLTLPELSPSVLPASVRQRVPIPILDGILGTFCSFHRLPDGKEHFLVELGPKNTGKLPLVRLHSECMTGDLFGSQKCDCGPQLREAIFRINSEGGYLLYLRQEGRGIGLYSKLDAYQLQGEGLDTYDANRRLSFADDLRDYASAASMLRALDVTRIRLLSNNPDKAAQLTAHGITVAEQVQTGTYMNTHNQRYLQAKVLRTHHKINLD</sequence>
<dbReference type="CDD" id="cd00641">
    <property type="entry name" value="GTP_cyclohydro2"/>
    <property type="match status" value="1"/>
</dbReference>
<dbReference type="RefSeq" id="WP_075004860.1">
    <property type="nucleotide sequence ID" value="NZ_FOAP01000001.1"/>
</dbReference>
<evidence type="ECO:0000256" key="7">
    <source>
        <dbReference type="ARBA" id="ARBA00022801"/>
    </source>
</evidence>
<evidence type="ECO:0000313" key="13">
    <source>
        <dbReference type="Proteomes" id="UP000182719"/>
    </source>
</evidence>
<dbReference type="InterPro" id="IPR032677">
    <property type="entry name" value="GTP_cyclohydro_II"/>
</dbReference>
<evidence type="ECO:0000259" key="11">
    <source>
        <dbReference type="Pfam" id="PF00925"/>
    </source>
</evidence>
<accession>A0A1H7H9D2</accession>
<evidence type="ECO:0000256" key="2">
    <source>
        <dbReference type="ARBA" id="ARBA00004853"/>
    </source>
</evidence>
<dbReference type="Pfam" id="PF00925">
    <property type="entry name" value="GTP_cyclohydro2"/>
    <property type="match status" value="1"/>
</dbReference>
<dbReference type="Proteomes" id="UP000182719">
    <property type="component" value="Unassembled WGS sequence"/>
</dbReference>
<evidence type="ECO:0000256" key="5">
    <source>
        <dbReference type="ARBA" id="ARBA00022723"/>
    </source>
</evidence>
<dbReference type="GO" id="GO:0005525">
    <property type="term" value="F:GTP binding"/>
    <property type="evidence" value="ECO:0007669"/>
    <property type="project" value="UniProtKB-KW"/>
</dbReference>
<keyword evidence="5" id="KW-0479">Metal-binding</keyword>
<evidence type="ECO:0000256" key="9">
    <source>
        <dbReference type="ARBA" id="ARBA00023134"/>
    </source>
</evidence>
<name>A0A1H7H9D2_STIAU</name>
<dbReference type="PANTHER" id="PTHR21327">
    <property type="entry name" value="GTP CYCLOHYDROLASE II-RELATED"/>
    <property type="match status" value="1"/>
</dbReference>
<evidence type="ECO:0000256" key="3">
    <source>
        <dbReference type="ARBA" id="ARBA00012762"/>
    </source>
</evidence>
<keyword evidence="7 12" id="KW-0378">Hydrolase</keyword>
<dbReference type="PANTHER" id="PTHR21327:SF18">
    <property type="entry name" value="3,4-DIHYDROXY-2-BUTANONE 4-PHOSPHATE SYNTHASE"/>
    <property type="match status" value="1"/>
</dbReference>
<comment type="pathway">
    <text evidence="2">Cofactor biosynthesis; riboflavin biosynthesis; 5-amino-6-(D-ribitylamino)uracil from GTP: step 1/4.</text>
</comment>
<dbReference type="InterPro" id="IPR036144">
    <property type="entry name" value="RibA-like_sf"/>
</dbReference>
<proteinExistence type="predicted"/>
<keyword evidence="8" id="KW-0862">Zinc</keyword>
<organism evidence="12 13">
    <name type="scientific">Stigmatella aurantiaca</name>
    <dbReference type="NCBI Taxonomy" id="41"/>
    <lineage>
        <taxon>Bacteria</taxon>
        <taxon>Pseudomonadati</taxon>
        <taxon>Myxococcota</taxon>
        <taxon>Myxococcia</taxon>
        <taxon>Myxococcales</taxon>
        <taxon>Cystobacterineae</taxon>
        <taxon>Archangiaceae</taxon>
        <taxon>Stigmatella</taxon>
    </lineage>
</organism>
<comment type="cofactor">
    <cofactor evidence="1">
        <name>Zn(2+)</name>
        <dbReference type="ChEBI" id="CHEBI:29105"/>
    </cofactor>
</comment>
<evidence type="ECO:0000256" key="8">
    <source>
        <dbReference type="ARBA" id="ARBA00022833"/>
    </source>
</evidence>
<protein>
    <recommendedName>
        <fullName evidence="3">GTP cyclohydrolase II</fullName>
        <ecNumber evidence="3">3.5.4.25</ecNumber>
    </recommendedName>
</protein>
<reference evidence="13" key="1">
    <citation type="submission" date="2016-10" db="EMBL/GenBank/DDBJ databases">
        <authorList>
            <person name="Varghese N."/>
            <person name="Submissions S."/>
        </authorList>
    </citation>
    <scope>NUCLEOTIDE SEQUENCE [LARGE SCALE GENOMIC DNA]</scope>
    <source>
        <strain evidence="13">DSM 17044</strain>
    </source>
</reference>
<dbReference type="GO" id="GO:0003935">
    <property type="term" value="F:GTP cyclohydrolase II activity"/>
    <property type="evidence" value="ECO:0007669"/>
    <property type="project" value="UniProtKB-EC"/>
</dbReference>
<evidence type="ECO:0000256" key="1">
    <source>
        <dbReference type="ARBA" id="ARBA00001947"/>
    </source>
</evidence>
<comment type="catalytic activity">
    <reaction evidence="10">
        <text>GTP + 4 H2O = 2,5-diamino-6-hydroxy-4-(5-phosphoribosylamino)-pyrimidine + formate + 2 phosphate + 3 H(+)</text>
        <dbReference type="Rhea" id="RHEA:23704"/>
        <dbReference type="ChEBI" id="CHEBI:15377"/>
        <dbReference type="ChEBI" id="CHEBI:15378"/>
        <dbReference type="ChEBI" id="CHEBI:15740"/>
        <dbReference type="ChEBI" id="CHEBI:37565"/>
        <dbReference type="ChEBI" id="CHEBI:43474"/>
        <dbReference type="ChEBI" id="CHEBI:58614"/>
        <dbReference type="EC" id="3.5.4.25"/>
    </reaction>
</comment>
<gene>
    <name evidence="12" type="ORF">SAMN05444354_101653</name>
</gene>
<dbReference type="SUPFAM" id="SSF142695">
    <property type="entry name" value="RibA-like"/>
    <property type="match status" value="1"/>
</dbReference>
<dbReference type="AlphaFoldDB" id="A0A1H7H9D2"/>
<evidence type="ECO:0000256" key="6">
    <source>
        <dbReference type="ARBA" id="ARBA00022741"/>
    </source>
</evidence>
<dbReference type="OrthoDB" id="9793111at2"/>
<dbReference type="InterPro" id="IPR000926">
    <property type="entry name" value="RibA"/>
</dbReference>
<dbReference type="EMBL" id="FOAP01000001">
    <property type="protein sequence ID" value="SEK46996.1"/>
    <property type="molecule type" value="Genomic_DNA"/>
</dbReference>
<keyword evidence="9" id="KW-0342">GTP-binding</keyword>
<evidence type="ECO:0000313" key="12">
    <source>
        <dbReference type="EMBL" id="SEK46996.1"/>
    </source>
</evidence>
<dbReference type="GO" id="GO:0005829">
    <property type="term" value="C:cytosol"/>
    <property type="evidence" value="ECO:0007669"/>
    <property type="project" value="TreeGrafter"/>
</dbReference>
<dbReference type="Gene3D" id="3.40.50.10990">
    <property type="entry name" value="GTP cyclohydrolase II"/>
    <property type="match status" value="1"/>
</dbReference>
<dbReference type="UniPathway" id="UPA00275"/>
<dbReference type="GO" id="GO:0009231">
    <property type="term" value="P:riboflavin biosynthetic process"/>
    <property type="evidence" value="ECO:0007669"/>
    <property type="project" value="UniProtKB-UniPathway"/>
</dbReference>
<feature type="domain" description="GTP cyclohydrolase II" evidence="11">
    <location>
        <begin position="37"/>
        <end position="185"/>
    </location>
</feature>
<keyword evidence="13" id="KW-1185">Reference proteome</keyword>
<dbReference type="GO" id="GO:0046872">
    <property type="term" value="F:metal ion binding"/>
    <property type="evidence" value="ECO:0007669"/>
    <property type="project" value="UniProtKB-KW"/>
</dbReference>
<evidence type="ECO:0000256" key="10">
    <source>
        <dbReference type="ARBA" id="ARBA00049295"/>
    </source>
</evidence>